<keyword evidence="1" id="KW-0378">Hydrolase</keyword>
<evidence type="ECO:0000259" key="3">
    <source>
        <dbReference type="Pfam" id="PF04734"/>
    </source>
</evidence>
<evidence type="ECO:0000256" key="2">
    <source>
        <dbReference type="SAM" id="SignalP"/>
    </source>
</evidence>
<dbReference type="Proteomes" id="UP001236663">
    <property type="component" value="Unassembled WGS sequence"/>
</dbReference>
<feature type="signal peptide" evidence="2">
    <location>
        <begin position="1"/>
        <end position="28"/>
    </location>
</feature>
<feature type="domain" description="Neutral/alkaline non-lysosomal ceramidase N-terminal" evidence="3">
    <location>
        <begin position="35"/>
        <end position="254"/>
    </location>
</feature>
<dbReference type="PANTHER" id="PTHR12670">
    <property type="entry name" value="CERAMIDASE"/>
    <property type="match status" value="1"/>
</dbReference>
<keyword evidence="1" id="KW-0443">Lipid metabolism</keyword>
<sequence length="438" mass="48412">MSRMPRMNPKFLLLLMMIATLGSGTVQAQQLSASVTKTDITPKDSQWLLGYGPRKSTGINDSIFHRIILLNDGKETFCLISSDICLVSPAEYDRVAQEIQNRFGIPMLNIWWTVTHTHSAPEVGPPGLPEAFMGDRYTHEWDREYTQMVTDKMLAAIEEGLKNMEPAQMGWGWGFSQANLNRRAIDENGKASLGLNPDGPVDRKIGLIRIDKANGDPLALVANYPIHGTVLGQEHTNISGDAPGIVASYVEEEIGVPMLFINGAAGNLAPIYSVYPNPRAGHLSQFKVLLGDKILDAYSKIQTLTSDIDLQTATLTVTTPRKDDLGWPDDLGAYTQNDAQGKPQILLPIRFLKINQSLALWSAPLELFCELSNEVRQHSPFPYTFYYGYSNGWLGYLPTAEAYAHGGYEVERVNAFTPRAGEDLVSAVSSFLMGWLSE</sequence>
<keyword evidence="5" id="KW-1185">Reference proteome</keyword>
<evidence type="ECO:0000313" key="5">
    <source>
        <dbReference type="Proteomes" id="UP001236663"/>
    </source>
</evidence>
<keyword evidence="2" id="KW-0732">Signal</keyword>
<dbReference type="InterPro" id="IPR006823">
    <property type="entry name" value="Ceramidase_alk"/>
</dbReference>
<dbReference type="Pfam" id="PF04734">
    <property type="entry name" value="Ceramidase_alk"/>
    <property type="match status" value="1"/>
</dbReference>
<keyword evidence="1" id="KW-0746">Sphingolipid metabolism</keyword>
<dbReference type="RefSeq" id="WP_163383444.1">
    <property type="nucleotide sequence ID" value="NZ_JAUFQS010000047.1"/>
</dbReference>
<comment type="caution">
    <text evidence="4">The sequence shown here is derived from an EMBL/GenBank/DDBJ whole genome shotgun (WGS) entry which is preliminary data.</text>
</comment>
<dbReference type="EMBL" id="JAUFQS010000047">
    <property type="protein sequence ID" value="MDN3690032.1"/>
    <property type="molecule type" value="Genomic_DNA"/>
</dbReference>
<dbReference type="InterPro" id="IPR031329">
    <property type="entry name" value="NEUT/ALK_ceramidase_N"/>
</dbReference>
<dbReference type="EC" id="3.5.1.23" evidence="1"/>
<gene>
    <name evidence="4" type="ORF">QWZ15_19570</name>
</gene>
<protein>
    <recommendedName>
        <fullName evidence="1">Neutral ceramidase</fullName>
        <ecNumber evidence="1">3.5.1.23</ecNumber>
    </recommendedName>
</protein>
<evidence type="ECO:0000313" key="4">
    <source>
        <dbReference type="EMBL" id="MDN3690032.1"/>
    </source>
</evidence>
<accession>A0ABT8CCB4</accession>
<comment type="catalytic activity">
    <reaction evidence="1">
        <text>an N-acylsphing-4-enine + H2O = sphing-4-enine + a fatty acid</text>
        <dbReference type="Rhea" id="RHEA:20856"/>
        <dbReference type="ChEBI" id="CHEBI:15377"/>
        <dbReference type="ChEBI" id="CHEBI:28868"/>
        <dbReference type="ChEBI" id="CHEBI:52639"/>
        <dbReference type="ChEBI" id="CHEBI:57756"/>
        <dbReference type="EC" id="3.5.1.23"/>
    </reaction>
</comment>
<dbReference type="PANTHER" id="PTHR12670:SF1">
    <property type="entry name" value="NEUTRAL CERAMIDASE"/>
    <property type="match status" value="1"/>
</dbReference>
<evidence type="ECO:0000256" key="1">
    <source>
        <dbReference type="RuleBase" id="RU366019"/>
    </source>
</evidence>
<proteinExistence type="inferred from homology"/>
<feature type="chain" id="PRO_5046313169" description="Neutral ceramidase" evidence="2">
    <location>
        <begin position="29"/>
        <end position="438"/>
    </location>
</feature>
<reference evidence="5" key="1">
    <citation type="journal article" date="2019" name="Int. J. Syst. Evol. Microbiol.">
        <title>The Global Catalogue of Microorganisms (GCM) 10K type strain sequencing project: providing services to taxonomists for standard genome sequencing and annotation.</title>
        <authorList>
            <consortium name="The Broad Institute Genomics Platform"/>
            <consortium name="The Broad Institute Genome Sequencing Center for Infectious Disease"/>
            <person name="Wu L."/>
            <person name="Ma J."/>
        </authorList>
    </citation>
    <scope>NUCLEOTIDE SEQUENCE [LARGE SCALE GENOMIC DNA]</scope>
    <source>
        <strain evidence="5">CECT 7706</strain>
    </source>
</reference>
<comment type="similarity">
    <text evidence="1">Belongs to the neutral ceramidase family.</text>
</comment>
<name>A0ABT8CCB4_9BACT</name>
<organism evidence="4 5">
    <name type="scientific">Cyclobacterium jeungdonense</name>
    <dbReference type="NCBI Taxonomy" id="708087"/>
    <lineage>
        <taxon>Bacteria</taxon>
        <taxon>Pseudomonadati</taxon>
        <taxon>Bacteroidota</taxon>
        <taxon>Cytophagia</taxon>
        <taxon>Cytophagales</taxon>
        <taxon>Cyclobacteriaceae</taxon>
        <taxon>Cyclobacterium</taxon>
    </lineage>
</organism>